<feature type="transmembrane region" description="Helical" evidence="1">
    <location>
        <begin position="12"/>
        <end position="29"/>
    </location>
</feature>
<gene>
    <name evidence="2" type="ORF">QF034_004431</name>
</gene>
<reference evidence="2 3" key="1">
    <citation type="submission" date="2023-07" db="EMBL/GenBank/DDBJ databases">
        <title>Comparative genomics of wheat-associated soil bacteria to identify genetic determinants of phenazine resistance.</title>
        <authorList>
            <person name="Mouncey N."/>
        </authorList>
    </citation>
    <scope>NUCLEOTIDE SEQUENCE [LARGE SCALE GENOMIC DNA]</scope>
    <source>
        <strain evidence="2 3">B3I12</strain>
    </source>
</reference>
<evidence type="ECO:0000313" key="2">
    <source>
        <dbReference type="EMBL" id="MDQ0750200.1"/>
    </source>
</evidence>
<dbReference type="EMBL" id="JAUSYP010000001">
    <property type="protein sequence ID" value="MDQ0750200.1"/>
    <property type="molecule type" value="Genomic_DNA"/>
</dbReference>
<dbReference type="Proteomes" id="UP001232755">
    <property type="component" value="Unassembled WGS sequence"/>
</dbReference>
<protein>
    <submittedName>
        <fullName evidence="2">Uncharacterized protein</fullName>
    </submittedName>
</protein>
<evidence type="ECO:0000313" key="3">
    <source>
        <dbReference type="Proteomes" id="UP001232755"/>
    </source>
</evidence>
<keyword evidence="1" id="KW-0472">Membrane</keyword>
<sequence length="86" mass="9007">MSKGLAPPVGTLKYFTAPLVLMFTIMLRFSAVNHRLPSAPAAIPTGVEFPAGTSSSVTTPAGVILPSWPSWSWVNQTLPSGPVAMP</sequence>
<keyword evidence="1" id="KW-1133">Transmembrane helix</keyword>
<organism evidence="2 3">
    <name type="scientific">Streptomyces africanus</name>
    <dbReference type="NCBI Taxonomy" id="231024"/>
    <lineage>
        <taxon>Bacteria</taxon>
        <taxon>Bacillati</taxon>
        <taxon>Actinomycetota</taxon>
        <taxon>Actinomycetes</taxon>
        <taxon>Kitasatosporales</taxon>
        <taxon>Streptomycetaceae</taxon>
        <taxon>Streptomyces</taxon>
    </lineage>
</organism>
<keyword evidence="3" id="KW-1185">Reference proteome</keyword>
<comment type="caution">
    <text evidence="2">The sequence shown here is derived from an EMBL/GenBank/DDBJ whole genome shotgun (WGS) entry which is preliminary data.</text>
</comment>
<keyword evidence="1" id="KW-0812">Transmembrane</keyword>
<proteinExistence type="predicted"/>
<evidence type="ECO:0000256" key="1">
    <source>
        <dbReference type="SAM" id="Phobius"/>
    </source>
</evidence>
<name>A0ABU0QS26_9ACTN</name>
<accession>A0ABU0QS26</accession>